<gene>
    <name evidence="2" type="ORF">KC669_00710</name>
</gene>
<evidence type="ECO:0000256" key="1">
    <source>
        <dbReference type="SAM" id="MobiDB-lite"/>
    </source>
</evidence>
<reference evidence="2" key="1">
    <citation type="submission" date="2020-04" db="EMBL/GenBank/DDBJ databases">
        <authorList>
            <person name="Zhang T."/>
        </authorList>
    </citation>
    <scope>NUCLEOTIDE SEQUENCE</scope>
    <source>
        <strain evidence="2">HKST-UBA09</strain>
    </source>
</reference>
<organism evidence="2 3">
    <name type="scientific">Candidatus Dojkabacteria bacterium</name>
    <dbReference type="NCBI Taxonomy" id="2099670"/>
    <lineage>
        <taxon>Bacteria</taxon>
        <taxon>Candidatus Dojkabacteria</taxon>
    </lineage>
</organism>
<reference evidence="2" key="2">
    <citation type="journal article" date="2021" name="Microbiome">
        <title>Successional dynamics and alternative stable states in a saline activated sludge microbial community over 9 years.</title>
        <authorList>
            <person name="Wang Y."/>
            <person name="Ye J."/>
            <person name="Ju F."/>
            <person name="Liu L."/>
            <person name="Boyd J.A."/>
            <person name="Deng Y."/>
            <person name="Parks D.H."/>
            <person name="Jiang X."/>
            <person name="Yin X."/>
            <person name="Woodcroft B.J."/>
            <person name="Tyson G.W."/>
            <person name="Hugenholtz P."/>
            <person name="Polz M.F."/>
            <person name="Zhang T."/>
        </authorList>
    </citation>
    <scope>NUCLEOTIDE SEQUENCE</scope>
    <source>
        <strain evidence="2">HKST-UBA09</strain>
    </source>
</reference>
<dbReference type="EMBL" id="JAGQLF010000005">
    <property type="protein sequence ID" value="MCA9386532.1"/>
    <property type="molecule type" value="Genomic_DNA"/>
</dbReference>
<comment type="caution">
    <text evidence="2">The sequence shown here is derived from an EMBL/GenBank/DDBJ whole genome shotgun (WGS) entry which is preliminary data.</text>
</comment>
<dbReference type="AlphaFoldDB" id="A0A955RLN1"/>
<dbReference type="Proteomes" id="UP000714915">
    <property type="component" value="Unassembled WGS sequence"/>
</dbReference>
<proteinExistence type="predicted"/>
<feature type="compositionally biased region" description="Basic and acidic residues" evidence="1">
    <location>
        <begin position="40"/>
        <end position="62"/>
    </location>
</feature>
<evidence type="ECO:0000313" key="3">
    <source>
        <dbReference type="Proteomes" id="UP000714915"/>
    </source>
</evidence>
<name>A0A955RLN1_9BACT</name>
<sequence>MEDIVELGEIINTDIEVEIISNNETMPILSMESSDCSDNADLKGDRTRDYSCNPKNDEDSKDAPNFSNQNVEF</sequence>
<evidence type="ECO:0000313" key="2">
    <source>
        <dbReference type="EMBL" id="MCA9386532.1"/>
    </source>
</evidence>
<feature type="region of interest" description="Disordered" evidence="1">
    <location>
        <begin position="30"/>
        <end position="73"/>
    </location>
</feature>
<protein>
    <submittedName>
        <fullName evidence="2">Uncharacterized protein</fullName>
    </submittedName>
</protein>
<accession>A0A955RLN1</accession>